<protein>
    <submittedName>
        <fullName evidence="4">Uncharacterized protein</fullName>
    </submittedName>
</protein>
<keyword evidence="3" id="KW-0472">Membrane</keyword>
<accession>A0AAV5V3V6</accession>
<dbReference type="Proteomes" id="UP001432322">
    <property type="component" value="Unassembled WGS sequence"/>
</dbReference>
<sequence length="94" mass="10095">FISGLCDGTACAIHWIFHIIGMWYGTVSYHEGRIEGAGSVFAVVGIAMGCSSSFTSLGPHLMNVVKARAAAAKVYQTIDSNTEEEKEKTELIDP</sequence>
<comment type="caution">
    <text evidence="4">The sequence shown here is derived from an EMBL/GenBank/DDBJ whole genome shotgun (WGS) entry which is preliminary data.</text>
</comment>
<keyword evidence="5" id="KW-1185">Reference proteome</keyword>
<reference evidence="4" key="1">
    <citation type="submission" date="2023-10" db="EMBL/GenBank/DDBJ databases">
        <title>Genome assembly of Pristionchus species.</title>
        <authorList>
            <person name="Yoshida K."/>
            <person name="Sommer R.J."/>
        </authorList>
    </citation>
    <scope>NUCLEOTIDE SEQUENCE</scope>
    <source>
        <strain evidence="4">RS5133</strain>
    </source>
</reference>
<proteinExistence type="predicted"/>
<feature type="non-terminal residue" evidence="4">
    <location>
        <position position="94"/>
    </location>
</feature>
<feature type="non-terminal residue" evidence="4">
    <location>
        <position position="1"/>
    </location>
</feature>
<dbReference type="InterPro" id="IPR036640">
    <property type="entry name" value="ABC1_TM_sf"/>
</dbReference>
<evidence type="ECO:0000313" key="5">
    <source>
        <dbReference type="Proteomes" id="UP001432322"/>
    </source>
</evidence>
<dbReference type="SUPFAM" id="SSF90123">
    <property type="entry name" value="ABC transporter transmembrane region"/>
    <property type="match status" value="1"/>
</dbReference>
<evidence type="ECO:0000256" key="3">
    <source>
        <dbReference type="ARBA" id="ARBA00023136"/>
    </source>
</evidence>
<dbReference type="GO" id="GO:0005524">
    <property type="term" value="F:ATP binding"/>
    <property type="evidence" value="ECO:0007669"/>
    <property type="project" value="InterPro"/>
</dbReference>
<dbReference type="EMBL" id="BTSY01000002">
    <property type="protein sequence ID" value="GMT13788.1"/>
    <property type="molecule type" value="Genomic_DNA"/>
</dbReference>
<keyword evidence="1" id="KW-0812">Transmembrane</keyword>
<organism evidence="4 5">
    <name type="scientific">Pristionchus fissidentatus</name>
    <dbReference type="NCBI Taxonomy" id="1538716"/>
    <lineage>
        <taxon>Eukaryota</taxon>
        <taxon>Metazoa</taxon>
        <taxon>Ecdysozoa</taxon>
        <taxon>Nematoda</taxon>
        <taxon>Chromadorea</taxon>
        <taxon>Rhabditida</taxon>
        <taxon>Rhabditina</taxon>
        <taxon>Diplogasteromorpha</taxon>
        <taxon>Diplogasteroidea</taxon>
        <taxon>Neodiplogasteridae</taxon>
        <taxon>Pristionchus</taxon>
    </lineage>
</organism>
<evidence type="ECO:0000313" key="4">
    <source>
        <dbReference type="EMBL" id="GMT13788.1"/>
    </source>
</evidence>
<dbReference type="Gene3D" id="1.20.1560.10">
    <property type="entry name" value="ABC transporter type 1, transmembrane domain"/>
    <property type="match status" value="1"/>
</dbReference>
<name>A0AAV5V3V6_9BILA</name>
<keyword evidence="2" id="KW-1133">Transmembrane helix</keyword>
<gene>
    <name evidence="4" type="ORF">PFISCL1PPCAC_5085</name>
</gene>
<dbReference type="AlphaFoldDB" id="A0AAV5V3V6"/>
<evidence type="ECO:0000256" key="1">
    <source>
        <dbReference type="ARBA" id="ARBA00022692"/>
    </source>
</evidence>
<dbReference type="GO" id="GO:0016020">
    <property type="term" value="C:membrane"/>
    <property type="evidence" value="ECO:0007669"/>
    <property type="project" value="InterPro"/>
</dbReference>
<evidence type="ECO:0000256" key="2">
    <source>
        <dbReference type="ARBA" id="ARBA00022989"/>
    </source>
</evidence>